<dbReference type="eggNOG" id="COG0746">
    <property type="taxonomic scope" value="Bacteria"/>
</dbReference>
<dbReference type="RefSeq" id="WP_006769260.1">
    <property type="nucleotide sequence ID" value="NC_004369.1"/>
</dbReference>
<keyword evidence="10" id="KW-1185">Reference proteome</keyword>
<dbReference type="PANTHER" id="PTHR19136">
    <property type="entry name" value="MOLYBDENUM COFACTOR GUANYLYLTRANSFERASE"/>
    <property type="match status" value="1"/>
</dbReference>
<keyword evidence="4" id="KW-0547">Nucleotide-binding</keyword>
<dbReference type="Proteomes" id="UP000001409">
    <property type="component" value="Chromosome"/>
</dbReference>
<dbReference type="GO" id="GO:0006777">
    <property type="term" value="P:Mo-molybdopterin cofactor biosynthetic process"/>
    <property type="evidence" value="ECO:0007669"/>
    <property type="project" value="UniProtKB-KW"/>
</dbReference>
<dbReference type="PANTHER" id="PTHR19136:SF81">
    <property type="entry name" value="MOLYBDENUM COFACTOR GUANYLYLTRANSFERASE"/>
    <property type="match status" value="1"/>
</dbReference>
<dbReference type="GO" id="GO:0016779">
    <property type="term" value="F:nucleotidyltransferase activity"/>
    <property type="evidence" value="ECO:0007669"/>
    <property type="project" value="UniProtKB-ARBA"/>
</dbReference>
<dbReference type="SUPFAM" id="SSF53448">
    <property type="entry name" value="Nucleotide-diphospho-sugar transferases"/>
    <property type="match status" value="1"/>
</dbReference>
<dbReference type="GO" id="GO:0005525">
    <property type="term" value="F:GTP binding"/>
    <property type="evidence" value="ECO:0007669"/>
    <property type="project" value="UniProtKB-KW"/>
</dbReference>
<accession>Q8FQ36</accession>
<dbReference type="InterPro" id="IPR025877">
    <property type="entry name" value="MobA-like_NTP_Trfase"/>
</dbReference>
<dbReference type="InterPro" id="IPR013482">
    <property type="entry name" value="Molybde_CF_guanTrfase"/>
</dbReference>
<dbReference type="OrthoDB" id="4408226at2"/>
<keyword evidence="3" id="KW-0479">Metal-binding</keyword>
<evidence type="ECO:0000256" key="1">
    <source>
        <dbReference type="ARBA" id="ARBA00022490"/>
    </source>
</evidence>
<dbReference type="AlphaFoldDB" id="Q8FQ36"/>
<evidence type="ECO:0000256" key="4">
    <source>
        <dbReference type="ARBA" id="ARBA00022741"/>
    </source>
</evidence>
<dbReference type="InterPro" id="IPR029044">
    <property type="entry name" value="Nucleotide-diphossugar_trans"/>
</dbReference>
<evidence type="ECO:0000256" key="5">
    <source>
        <dbReference type="ARBA" id="ARBA00022842"/>
    </source>
</evidence>
<name>Q8FQ36_COREF</name>
<dbReference type="CDD" id="cd02503">
    <property type="entry name" value="MobA"/>
    <property type="match status" value="1"/>
</dbReference>
<accession>C8NKZ3</accession>
<evidence type="ECO:0000313" key="9">
    <source>
        <dbReference type="EMBL" id="BAC18109.1"/>
    </source>
</evidence>
<keyword evidence="2" id="KW-0808">Transferase</keyword>
<evidence type="ECO:0000256" key="3">
    <source>
        <dbReference type="ARBA" id="ARBA00022723"/>
    </source>
</evidence>
<evidence type="ECO:0000256" key="2">
    <source>
        <dbReference type="ARBA" id="ARBA00022679"/>
    </source>
</evidence>
<dbReference type="GO" id="GO:0046872">
    <property type="term" value="F:metal ion binding"/>
    <property type="evidence" value="ECO:0007669"/>
    <property type="project" value="UniProtKB-KW"/>
</dbReference>
<evidence type="ECO:0000259" key="8">
    <source>
        <dbReference type="Pfam" id="PF12804"/>
    </source>
</evidence>
<evidence type="ECO:0000256" key="6">
    <source>
        <dbReference type="ARBA" id="ARBA00023134"/>
    </source>
</evidence>
<dbReference type="HOGENOM" id="CLU_055597_1_3_11"/>
<reference evidence="9 10" key="1">
    <citation type="journal article" date="2003" name="Genome Res.">
        <title>Comparative complete genome sequence analysis of the amino acid replacements responsible for the thermostability of Corynebacterium efficiens.</title>
        <authorList>
            <person name="Nishio Y."/>
            <person name="Nakamura Y."/>
            <person name="Kawarabayasi Y."/>
            <person name="Usuda Y."/>
            <person name="Kimura E."/>
            <person name="Sugimoto S."/>
            <person name="Matsui K."/>
            <person name="Yamagishi A."/>
            <person name="Kikuchi H."/>
            <person name="Ikeo K."/>
            <person name="Gojobori T."/>
        </authorList>
    </citation>
    <scope>NUCLEOTIDE SEQUENCE [LARGE SCALE GENOMIC DNA]</scope>
    <source>
        <strain evidence="10">DSM 44549 / YS-314 / AJ 12310 / JCM 11189 / NBRC 100395</strain>
    </source>
</reference>
<feature type="domain" description="MobA-like NTP transferase" evidence="8">
    <location>
        <begin position="3"/>
        <end position="154"/>
    </location>
</feature>
<proteinExistence type="predicted"/>
<dbReference type="EMBL" id="BA000035">
    <property type="protein sequence ID" value="BAC18109.1"/>
    <property type="molecule type" value="Genomic_DNA"/>
</dbReference>
<dbReference type="Pfam" id="PF12804">
    <property type="entry name" value="NTP_transf_3"/>
    <property type="match status" value="1"/>
</dbReference>
<sequence>MNVIILAGGQGTRMGGVDKASVQLNGRRLVDHLLGQLEGHDVIVVSPHPLTGIATTSEQPPFGGPVAGIAAGIAALEQHGDLTAILAVDAPHSARMLPVLRAAIGPADVAVTVAVDGWIQPLCAVWRTPSLIRALARMGEVRDRPVRALLRQADTVVEVPGDGTETDYDTIGELTALGEVELPGGATGQGGTSTGTGQ</sequence>
<keyword evidence="7" id="KW-0501">Molybdenum cofactor biosynthesis</keyword>
<protein>
    <recommendedName>
        <fullName evidence="8">MobA-like NTP transferase domain-containing protein</fullName>
    </recommendedName>
</protein>
<keyword evidence="1" id="KW-0963">Cytoplasm</keyword>
<keyword evidence="6" id="KW-0342">GTP-binding</keyword>
<evidence type="ECO:0000313" key="10">
    <source>
        <dbReference type="Proteomes" id="UP000001409"/>
    </source>
</evidence>
<dbReference type="Gene3D" id="3.90.550.10">
    <property type="entry name" value="Spore Coat Polysaccharide Biosynthesis Protein SpsA, Chain A"/>
    <property type="match status" value="1"/>
</dbReference>
<dbReference type="STRING" id="196164.gene:10741708"/>
<evidence type="ECO:0000256" key="7">
    <source>
        <dbReference type="ARBA" id="ARBA00023150"/>
    </source>
</evidence>
<keyword evidence="5" id="KW-0460">Magnesium</keyword>
<organism evidence="9 10">
    <name type="scientific">Corynebacterium efficiens (strain DSM 44549 / YS-314 / AJ 12310 / JCM 11189 / NBRC 100395)</name>
    <dbReference type="NCBI Taxonomy" id="196164"/>
    <lineage>
        <taxon>Bacteria</taxon>
        <taxon>Bacillati</taxon>
        <taxon>Actinomycetota</taxon>
        <taxon>Actinomycetes</taxon>
        <taxon>Mycobacteriales</taxon>
        <taxon>Corynebacteriaceae</taxon>
        <taxon>Corynebacterium</taxon>
    </lineage>
</organism>
<dbReference type="KEGG" id="cef:CE1299"/>